<organism evidence="1 2">
    <name type="scientific">Nibea albiflora</name>
    <name type="common">Yellow drum</name>
    <name type="synonym">Corvina albiflora</name>
    <dbReference type="NCBI Taxonomy" id="240163"/>
    <lineage>
        <taxon>Eukaryota</taxon>
        <taxon>Metazoa</taxon>
        <taxon>Chordata</taxon>
        <taxon>Craniata</taxon>
        <taxon>Vertebrata</taxon>
        <taxon>Euteleostomi</taxon>
        <taxon>Actinopterygii</taxon>
        <taxon>Neopterygii</taxon>
        <taxon>Teleostei</taxon>
        <taxon>Neoteleostei</taxon>
        <taxon>Acanthomorphata</taxon>
        <taxon>Eupercaria</taxon>
        <taxon>Sciaenidae</taxon>
        <taxon>Nibea</taxon>
    </lineage>
</organism>
<accession>A0ACB7EGE3</accession>
<gene>
    <name evidence="1" type="primary">VTCN1</name>
    <name evidence="1" type="ORF">GBF38_018186</name>
</gene>
<evidence type="ECO:0000313" key="1">
    <source>
        <dbReference type="EMBL" id="KAG8000901.1"/>
    </source>
</evidence>
<proteinExistence type="predicted"/>
<name>A0ACB7EGE3_NIBAL</name>
<sequence length="198" mass="21486">GVSSTVQSTNTSPIGNLSDDVLLSCYLVRNGQQVINDISVTWRKANLTGLVYKYENGAPDLTEQHSQFKGRTLLFLDKLMAGNASLLLKGVRKRDRGEYTCSISYSEGGGGVNIYLRTAGFLAAQASWWFPKPNVTWSDYDGNALLGNSILTESSPGIYNVVSMLQPVNTSGTYTCSIENNLVIVISQATVIGTVFTR</sequence>
<protein>
    <submittedName>
        <fullName evidence="1">V-set domain-containing T-cell activation inhibitor 1</fullName>
    </submittedName>
</protein>
<feature type="non-terminal residue" evidence="1">
    <location>
        <position position="198"/>
    </location>
</feature>
<comment type="caution">
    <text evidence="1">The sequence shown here is derived from an EMBL/GenBank/DDBJ whole genome shotgun (WGS) entry which is preliminary data.</text>
</comment>
<dbReference type="Proteomes" id="UP000805704">
    <property type="component" value="Chromosome 8"/>
</dbReference>
<reference evidence="1" key="1">
    <citation type="submission" date="2020-04" db="EMBL/GenBank/DDBJ databases">
        <title>A chromosome-scale assembly and high-density genetic map of the yellow drum (Nibea albiflora) genome.</title>
        <authorList>
            <person name="Xu D."/>
            <person name="Zhang W."/>
            <person name="Chen R."/>
            <person name="Tan P."/>
            <person name="Wang L."/>
            <person name="Song H."/>
            <person name="Tian L."/>
            <person name="Zhu Q."/>
            <person name="Wang B."/>
        </authorList>
    </citation>
    <scope>NUCLEOTIDE SEQUENCE</scope>
    <source>
        <strain evidence="1">ZJHYS-2018</strain>
    </source>
</reference>
<keyword evidence="2" id="KW-1185">Reference proteome</keyword>
<evidence type="ECO:0000313" key="2">
    <source>
        <dbReference type="Proteomes" id="UP000805704"/>
    </source>
</evidence>
<dbReference type="EMBL" id="CM024796">
    <property type="protein sequence ID" value="KAG8000901.1"/>
    <property type="molecule type" value="Genomic_DNA"/>
</dbReference>
<feature type="non-terminal residue" evidence="1">
    <location>
        <position position="1"/>
    </location>
</feature>